<organism evidence="1 2">
    <name type="scientific">Bacillus pumilus</name>
    <name type="common">Bacillus mesentericus</name>
    <dbReference type="NCBI Taxonomy" id="1408"/>
    <lineage>
        <taxon>Bacteria</taxon>
        <taxon>Bacillati</taxon>
        <taxon>Bacillota</taxon>
        <taxon>Bacilli</taxon>
        <taxon>Bacillales</taxon>
        <taxon>Bacillaceae</taxon>
        <taxon>Bacillus</taxon>
    </lineage>
</organism>
<dbReference type="EMBL" id="VKQA01000002">
    <property type="protein sequence ID" value="MDR4250705.1"/>
    <property type="molecule type" value="Genomic_DNA"/>
</dbReference>
<protein>
    <submittedName>
        <fullName evidence="1">Uncharacterized protein</fullName>
    </submittedName>
</protein>
<sequence length="71" mass="8464">MVDIPKILRAKTKANAIDRLSMISLLVGSEGRAMEDREYQRLVKDLRKQAGYVDREEFDREKFEQLRNFFK</sequence>
<reference evidence="1" key="1">
    <citation type="submission" date="2019-07" db="EMBL/GenBank/DDBJ databases">
        <title>Phylogenomic Reclassification of ATCC Bacillus Strains and Various Taxa within the Genus Bacillus.</title>
        <authorList>
            <person name="Riojas M.A."/>
            <person name="Frank A.M."/>
            <person name="Fenn S.L."/>
            <person name="King S."/>
            <person name="Brower S."/>
            <person name="Hazbon M.H."/>
        </authorList>
    </citation>
    <scope>NUCLEOTIDE SEQUENCE</scope>
    <source>
        <strain evidence="1">ATCC 27142</strain>
    </source>
</reference>
<name>A0AAE4B8U6_BACPU</name>
<dbReference type="AlphaFoldDB" id="A0AAE4B8U6"/>
<accession>A0AAE4B8U6</accession>
<comment type="caution">
    <text evidence="1">The sequence shown here is derived from an EMBL/GenBank/DDBJ whole genome shotgun (WGS) entry which is preliminary data.</text>
</comment>
<evidence type="ECO:0000313" key="2">
    <source>
        <dbReference type="Proteomes" id="UP001182042"/>
    </source>
</evidence>
<proteinExistence type="predicted"/>
<gene>
    <name evidence="1" type="ORF">FO508_10150</name>
</gene>
<dbReference type="Proteomes" id="UP001182042">
    <property type="component" value="Unassembled WGS sequence"/>
</dbReference>
<evidence type="ECO:0000313" key="1">
    <source>
        <dbReference type="EMBL" id="MDR4250705.1"/>
    </source>
</evidence>